<dbReference type="EC" id="2.7.7.7" evidence="1"/>
<gene>
    <name evidence="1" type="ORF">MLD63_08815</name>
</gene>
<dbReference type="InterPro" id="IPR007459">
    <property type="entry name" value="DNA_pol3_chi"/>
</dbReference>
<organism evidence="1 2">
    <name type="scientific">Paracoccus albicereus</name>
    <dbReference type="NCBI Taxonomy" id="2922394"/>
    <lineage>
        <taxon>Bacteria</taxon>
        <taxon>Pseudomonadati</taxon>
        <taxon>Pseudomonadota</taxon>
        <taxon>Alphaproteobacteria</taxon>
        <taxon>Rhodobacterales</taxon>
        <taxon>Paracoccaceae</taxon>
        <taxon>Paracoccus</taxon>
    </lineage>
</organism>
<comment type="caution">
    <text evidence="1">The sequence shown here is derived from an EMBL/GenBank/DDBJ whole genome shotgun (WGS) entry which is preliminary data.</text>
</comment>
<dbReference type="GO" id="GO:0003887">
    <property type="term" value="F:DNA-directed DNA polymerase activity"/>
    <property type="evidence" value="ECO:0007669"/>
    <property type="project" value="UniProtKB-EC"/>
</dbReference>
<evidence type="ECO:0000313" key="1">
    <source>
        <dbReference type="EMBL" id="MCQ0970522.1"/>
    </source>
</evidence>
<dbReference type="Pfam" id="PF04364">
    <property type="entry name" value="DNA_pol3_chi"/>
    <property type="match status" value="1"/>
</dbReference>
<dbReference type="RefSeq" id="WP_255329551.1">
    <property type="nucleotide sequence ID" value="NZ_JAKZEU010000003.1"/>
</dbReference>
<accession>A0ABT1MQD2</accession>
<proteinExistence type="predicted"/>
<keyword evidence="1" id="KW-0548">Nucleotidyltransferase</keyword>
<dbReference type="SUPFAM" id="SSF102400">
    <property type="entry name" value="DNA polymerase III chi subunit"/>
    <property type="match status" value="1"/>
</dbReference>
<dbReference type="Proteomes" id="UP001203945">
    <property type="component" value="Unassembled WGS sequence"/>
</dbReference>
<dbReference type="EMBL" id="JAKZEU010000003">
    <property type="protein sequence ID" value="MCQ0970522.1"/>
    <property type="molecule type" value="Genomic_DNA"/>
</dbReference>
<evidence type="ECO:0000313" key="2">
    <source>
        <dbReference type="Proteomes" id="UP001203945"/>
    </source>
</evidence>
<dbReference type="PANTHER" id="PTHR38767">
    <property type="entry name" value="DNA POLYMERASE III SUBUNIT CHI"/>
    <property type="match status" value="1"/>
</dbReference>
<dbReference type="Gene3D" id="3.40.50.10110">
    <property type="entry name" value="DNA polymerase III subunit chi"/>
    <property type="match status" value="1"/>
</dbReference>
<dbReference type="InterPro" id="IPR036768">
    <property type="entry name" value="PolIII_chi_sf"/>
</dbReference>
<dbReference type="NCBIfam" id="NF004347">
    <property type="entry name" value="PRK05728.1-4"/>
    <property type="match status" value="1"/>
</dbReference>
<protein>
    <submittedName>
        <fullName evidence="1">DNA polymerase III subunit chi</fullName>
        <ecNumber evidence="1">2.7.7.7</ecNumber>
    </submittedName>
</protein>
<dbReference type="PANTHER" id="PTHR38767:SF1">
    <property type="entry name" value="DNA POLYMERASE III SUBUNIT CHI"/>
    <property type="match status" value="1"/>
</dbReference>
<keyword evidence="2" id="KW-1185">Reference proteome</keyword>
<sequence>MGNAMFYHLTRSPAERLLTQLIGKAQEAGWRIEVRGSDAARMALLDEQLWQGDGFLPHGLAGGAHDARQPVLLTVAGDAGAPPANAPACLMTLDGAGVAPEDCARMQRTCILFDGGSDAQVAQARDQWRALTAVGTQAEYWAEEDGRWQRKR</sequence>
<reference evidence="1 2" key="1">
    <citation type="submission" date="2022-03" db="EMBL/GenBank/DDBJ databases">
        <authorList>
            <person name="He Y."/>
        </authorList>
    </citation>
    <scope>NUCLEOTIDE SEQUENCE [LARGE SCALE GENOMIC DNA]</scope>
    <source>
        <strain evidence="1 2">TK19116</strain>
    </source>
</reference>
<name>A0ABT1MQD2_9RHOB</name>
<keyword evidence="1" id="KW-0808">Transferase</keyword>